<keyword evidence="2 6" id="KW-0349">Heme</keyword>
<reference evidence="10" key="1">
    <citation type="submission" date="2020-09" db="EMBL/GenBank/DDBJ databases">
        <title>The genome sequence of strain Labrenzia suaedae 4C16A.</title>
        <authorList>
            <person name="Liu Y."/>
        </authorList>
    </citation>
    <scope>NUCLEOTIDE SEQUENCE [LARGE SCALE GENOMIC DNA]</scope>
    <source>
        <strain evidence="10">4C16A</strain>
    </source>
</reference>
<dbReference type="InterPro" id="IPR002327">
    <property type="entry name" value="Cyt_c_1A/1B"/>
</dbReference>
<evidence type="ECO:0000313" key="10">
    <source>
        <dbReference type="Proteomes" id="UP000632063"/>
    </source>
</evidence>
<feature type="chain" id="PRO_5045484955" evidence="7">
    <location>
        <begin position="21"/>
        <end position="131"/>
    </location>
</feature>
<name>A0ABR9CQ27_9HYPH</name>
<comment type="caution">
    <text evidence="9">The sequence shown here is derived from an EMBL/GenBank/DDBJ whole genome shotgun (WGS) entry which is preliminary data.</text>
</comment>
<evidence type="ECO:0000256" key="6">
    <source>
        <dbReference type="PROSITE-ProRule" id="PRU00433"/>
    </source>
</evidence>
<evidence type="ECO:0000256" key="2">
    <source>
        <dbReference type="ARBA" id="ARBA00022617"/>
    </source>
</evidence>
<evidence type="ECO:0000256" key="4">
    <source>
        <dbReference type="ARBA" id="ARBA00022982"/>
    </source>
</evidence>
<reference evidence="9 10" key="2">
    <citation type="journal article" date="2021" name="Int. J. Syst. Evol. Microbiol.">
        <title>Roseibium litorale sp. nov., isolated from a tidal flat sediment and proposal for the reclassification of Labrenzia polysiphoniae as Roseibium polysiphoniae comb. nov.</title>
        <authorList>
            <person name="Liu Y."/>
            <person name="Pei T."/>
            <person name="Du J."/>
            <person name="Chao M."/>
            <person name="Deng M.R."/>
            <person name="Zhu H."/>
        </authorList>
    </citation>
    <scope>NUCLEOTIDE SEQUENCE [LARGE SCALE GENOMIC DNA]</scope>
    <source>
        <strain evidence="9 10">4C16A</strain>
    </source>
</reference>
<feature type="domain" description="Cytochrome c" evidence="8">
    <location>
        <begin position="22"/>
        <end position="125"/>
    </location>
</feature>
<keyword evidence="5 6" id="KW-0408">Iron</keyword>
<dbReference type="InterPro" id="IPR009056">
    <property type="entry name" value="Cyt_c-like_dom"/>
</dbReference>
<feature type="signal peptide" evidence="7">
    <location>
        <begin position="1"/>
        <end position="20"/>
    </location>
</feature>
<dbReference type="PANTHER" id="PTHR11961">
    <property type="entry name" value="CYTOCHROME C"/>
    <property type="match status" value="1"/>
</dbReference>
<dbReference type="RefSeq" id="WP_192149054.1">
    <property type="nucleotide sequence ID" value="NZ_JACYXI010000010.1"/>
</dbReference>
<evidence type="ECO:0000256" key="5">
    <source>
        <dbReference type="ARBA" id="ARBA00023004"/>
    </source>
</evidence>
<evidence type="ECO:0000259" key="8">
    <source>
        <dbReference type="PROSITE" id="PS51007"/>
    </source>
</evidence>
<sequence length="131" mass="14053">MKRMMMVAGAVLALTTHAFADGDAAKGEKVFKKCAACHAVGEGAKNKVGPELNGIVGRTTASLADYKYSPAMKAKGDEGHVWTEEELDLYLANPKDMVPKTKMAFAGLKKEDDRENVIAYLKTFGADGKAQ</sequence>
<keyword evidence="3 6" id="KW-0479">Metal-binding</keyword>
<dbReference type="PRINTS" id="PR00604">
    <property type="entry name" value="CYTCHRMECIAB"/>
</dbReference>
<protein>
    <submittedName>
        <fullName evidence="9">Cytochrome c family protein</fullName>
    </submittedName>
</protein>
<dbReference type="SUPFAM" id="SSF46626">
    <property type="entry name" value="Cytochrome c"/>
    <property type="match status" value="1"/>
</dbReference>
<keyword evidence="10" id="KW-1185">Reference proteome</keyword>
<dbReference type="PROSITE" id="PS51007">
    <property type="entry name" value="CYTC"/>
    <property type="match status" value="1"/>
</dbReference>
<keyword evidence="4" id="KW-0249">Electron transport</keyword>
<keyword evidence="7" id="KW-0732">Signal</keyword>
<evidence type="ECO:0000256" key="1">
    <source>
        <dbReference type="ARBA" id="ARBA00022448"/>
    </source>
</evidence>
<keyword evidence="1" id="KW-0813">Transport</keyword>
<accession>A0ABR9CQ27</accession>
<gene>
    <name evidence="9" type="ORF">IG616_15395</name>
</gene>
<dbReference type="Gene3D" id="1.10.760.10">
    <property type="entry name" value="Cytochrome c-like domain"/>
    <property type="match status" value="1"/>
</dbReference>
<dbReference type="EMBL" id="JACYXI010000010">
    <property type="protein sequence ID" value="MBD8892925.1"/>
    <property type="molecule type" value="Genomic_DNA"/>
</dbReference>
<dbReference type="Pfam" id="PF00034">
    <property type="entry name" value="Cytochrom_C"/>
    <property type="match status" value="1"/>
</dbReference>
<proteinExistence type="predicted"/>
<dbReference type="Proteomes" id="UP000632063">
    <property type="component" value="Unassembled WGS sequence"/>
</dbReference>
<organism evidence="9 10">
    <name type="scientific">Roseibium litorale</name>
    <dbReference type="NCBI Taxonomy" id="2803841"/>
    <lineage>
        <taxon>Bacteria</taxon>
        <taxon>Pseudomonadati</taxon>
        <taxon>Pseudomonadota</taxon>
        <taxon>Alphaproteobacteria</taxon>
        <taxon>Hyphomicrobiales</taxon>
        <taxon>Stappiaceae</taxon>
        <taxon>Roseibium</taxon>
    </lineage>
</organism>
<evidence type="ECO:0000256" key="3">
    <source>
        <dbReference type="ARBA" id="ARBA00022723"/>
    </source>
</evidence>
<evidence type="ECO:0000256" key="7">
    <source>
        <dbReference type="SAM" id="SignalP"/>
    </source>
</evidence>
<evidence type="ECO:0000313" key="9">
    <source>
        <dbReference type="EMBL" id="MBD8892925.1"/>
    </source>
</evidence>
<dbReference type="InterPro" id="IPR036909">
    <property type="entry name" value="Cyt_c-like_dom_sf"/>
</dbReference>